<reference evidence="2 3" key="1">
    <citation type="journal article" date="2021" name="Elife">
        <title>Chloroplast acquisition without the gene transfer in kleptoplastic sea slugs, Plakobranchus ocellatus.</title>
        <authorList>
            <person name="Maeda T."/>
            <person name="Takahashi S."/>
            <person name="Yoshida T."/>
            <person name="Shimamura S."/>
            <person name="Takaki Y."/>
            <person name="Nagai Y."/>
            <person name="Toyoda A."/>
            <person name="Suzuki Y."/>
            <person name="Arimoto A."/>
            <person name="Ishii H."/>
            <person name="Satoh N."/>
            <person name="Nishiyama T."/>
            <person name="Hasebe M."/>
            <person name="Maruyama T."/>
            <person name="Minagawa J."/>
            <person name="Obokata J."/>
            <person name="Shigenobu S."/>
        </authorList>
    </citation>
    <scope>NUCLEOTIDE SEQUENCE [LARGE SCALE GENOMIC DNA]</scope>
</reference>
<accession>A0AAV4ILC1</accession>
<evidence type="ECO:0000313" key="2">
    <source>
        <dbReference type="EMBL" id="GFS11012.1"/>
    </source>
</evidence>
<dbReference type="AlphaFoldDB" id="A0AAV4ILC1"/>
<name>A0AAV4ILC1_9GAST</name>
<feature type="region of interest" description="Disordered" evidence="1">
    <location>
        <begin position="22"/>
        <end position="45"/>
    </location>
</feature>
<dbReference type="Proteomes" id="UP000762676">
    <property type="component" value="Unassembled WGS sequence"/>
</dbReference>
<sequence length="98" mass="10943">MPTRKLQSLTPDIRPKIQMGTGIRRQESQRMGISRSRSDLGCPRRGYEEMTSDQISVHGGLWVRSGGDKCECNVNTPRAAASSDKNIPCARVVIERKK</sequence>
<proteinExistence type="predicted"/>
<keyword evidence="3" id="KW-1185">Reference proteome</keyword>
<gene>
    <name evidence="2" type="ORF">ElyMa_003075000</name>
</gene>
<comment type="caution">
    <text evidence="2">The sequence shown here is derived from an EMBL/GenBank/DDBJ whole genome shotgun (WGS) entry which is preliminary data.</text>
</comment>
<organism evidence="2 3">
    <name type="scientific">Elysia marginata</name>
    <dbReference type="NCBI Taxonomy" id="1093978"/>
    <lineage>
        <taxon>Eukaryota</taxon>
        <taxon>Metazoa</taxon>
        <taxon>Spiralia</taxon>
        <taxon>Lophotrochozoa</taxon>
        <taxon>Mollusca</taxon>
        <taxon>Gastropoda</taxon>
        <taxon>Heterobranchia</taxon>
        <taxon>Euthyneura</taxon>
        <taxon>Panpulmonata</taxon>
        <taxon>Sacoglossa</taxon>
        <taxon>Placobranchoidea</taxon>
        <taxon>Plakobranchidae</taxon>
        <taxon>Elysia</taxon>
    </lineage>
</organism>
<evidence type="ECO:0000256" key="1">
    <source>
        <dbReference type="SAM" id="MobiDB-lite"/>
    </source>
</evidence>
<protein>
    <submittedName>
        <fullName evidence="2">Uncharacterized protein</fullName>
    </submittedName>
</protein>
<evidence type="ECO:0000313" key="3">
    <source>
        <dbReference type="Proteomes" id="UP000762676"/>
    </source>
</evidence>
<dbReference type="EMBL" id="BMAT01006361">
    <property type="protein sequence ID" value="GFS11012.1"/>
    <property type="molecule type" value="Genomic_DNA"/>
</dbReference>